<gene>
    <name evidence="1" type="ORF">SAMN04487967_0392</name>
</gene>
<accession>A0A1H6FKZ7</accession>
<evidence type="ECO:0000313" key="2">
    <source>
        <dbReference type="Proteomes" id="UP000199112"/>
    </source>
</evidence>
<sequence length="85" mass="9738">MGEEKKRGPKPRVSDEEILQVFRQSADPVLTASEVSTELPIKRRSVYDRLVQLEEVDTLESKKVGGRTTVWWLPNYTSTSTTDRD</sequence>
<evidence type="ECO:0000313" key="1">
    <source>
        <dbReference type="EMBL" id="SEH11526.1"/>
    </source>
</evidence>
<protein>
    <recommendedName>
        <fullName evidence="3">FaeA-like protein</fullName>
    </recommendedName>
</protein>
<dbReference type="Proteomes" id="UP000199112">
    <property type="component" value="Unassembled WGS sequence"/>
</dbReference>
<dbReference type="EMBL" id="FNWL01000001">
    <property type="protein sequence ID" value="SEH11526.1"/>
    <property type="molecule type" value="Genomic_DNA"/>
</dbReference>
<evidence type="ECO:0008006" key="3">
    <source>
        <dbReference type="Google" id="ProtNLM"/>
    </source>
</evidence>
<keyword evidence="2" id="KW-1185">Reference proteome</keyword>
<name>A0A1H6FKZ7_9EURY</name>
<dbReference type="AlphaFoldDB" id="A0A1H6FKZ7"/>
<organism evidence="1 2">
    <name type="scientific">Natronorubrum sediminis</name>
    <dbReference type="NCBI Taxonomy" id="640943"/>
    <lineage>
        <taxon>Archaea</taxon>
        <taxon>Methanobacteriati</taxon>
        <taxon>Methanobacteriota</taxon>
        <taxon>Stenosarchaea group</taxon>
        <taxon>Halobacteria</taxon>
        <taxon>Halobacteriales</taxon>
        <taxon>Natrialbaceae</taxon>
        <taxon>Natronorubrum</taxon>
    </lineage>
</organism>
<reference evidence="2" key="1">
    <citation type="submission" date="2016-10" db="EMBL/GenBank/DDBJ databases">
        <authorList>
            <person name="Varghese N."/>
            <person name="Submissions S."/>
        </authorList>
    </citation>
    <scope>NUCLEOTIDE SEQUENCE [LARGE SCALE GENOMIC DNA]</scope>
    <source>
        <strain evidence="2">CGMCC 1.8981</strain>
    </source>
</reference>
<proteinExistence type="predicted"/>